<protein>
    <submittedName>
        <fullName evidence="1">Uncharacterized protein</fullName>
    </submittedName>
</protein>
<accession>A0A0Y0AEI3</accession>
<sequence length="72" mass="8587">MTERHNKMYREIEGYEDALYETYDLSDKLSEIQDMIQHGYPKEELQPKLSRFRQQAVDLSRMIEDSTGGIEE</sequence>
<dbReference type="RefSeq" id="YP_009274826.1">
    <property type="nucleotide sequence ID" value="NC_030920.1"/>
</dbReference>
<dbReference type="Proteomes" id="UP000204502">
    <property type="component" value="Segment"/>
</dbReference>
<organism evidence="1 2">
    <name type="scientific">Bacillus phage Eldridge</name>
    <dbReference type="NCBI Taxonomy" id="1776293"/>
    <lineage>
        <taxon>Viruses</taxon>
        <taxon>Duplodnaviria</taxon>
        <taxon>Heunggongvirae</taxon>
        <taxon>Uroviricota</taxon>
        <taxon>Caudoviricetes</taxon>
        <taxon>Herelleviridae</taxon>
        <taxon>Bastillevirinae</taxon>
        <taxon>Eldridgevirus</taxon>
        <taxon>Eldridgevirus eldridge</taxon>
    </lineage>
</organism>
<dbReference type="EMBL" id="KU253712">
    <property type="protein sequence ID" value="AMB18702.1"/>
    <property type="molecule type" value="Genomic_DNA"/>
</dbReference>
<keyword evidence="2" id="KW-1185">Reference proteome</keyword>
<dbReference type="GeneID" id="28801781"/>
<evidence type="ECO:0000313" key="2">
    <source>
        <dbReference type="Proteomes" id="UP000204502"/>
    </source>
</evidence>
<dbReference type="KEGG" id="vg:28801781"/>
<reference evidence="1 2" key="1">
    <citation type="journal article" date="2016" name="Genome Announc.">
        <title>Complete Genome Sequence of Bacillus megaterium Bacteriophage Eldridge.</title>
        <authorList>
            <person name="Reveille A.M."/>
            <person name="Eldridge K.A."/>
            <person name="Temple L.M."/>
        </authorList>
    </citation>
    <scope>NUCLEOTIDE SEQUENCE [LARGE SCALE GENOMIC DNA]</scope>
</reference>
<name>A0A0Y0AEI3_9CAUD</name>
<evidence type="ECO:0000313" key="1">
    <source>
        <dbReference type="EMBL" id="AMB18702.1"/>
    </source>
</evidence>
<proteinExistence type="predicted"/>
<gene>
    <name evidence="1" type="ORF">Eldridge_0122</name>
</gene>